<keyword evidence="3" id="KW-1185">Reference proteome</keyword>
<name>A0A8S0XHS0_CYCAE</name>
<gene>
    <name evidence="2" type="ORF">AAE3_LOCUS5106</name>
</gene>
<proteinExistence type="predicted"/>
<protein>
    <submittedName>
        <fullName evidence="2">Uncharacterized protein</fullName>
    </submittedName>
</protein>
<feature type="region of interest" description="Disordered" evidence="1">
    <location>
        <begin position="140"/>
        <end position="169"/>
    </location>
</feature>
<feature type="compositionally biased region" description="Low complexity" evidence="1">
    <location>
        <begin position="150"/>
        <end position="162"/>
    </location>
</feature>
<dbReference type="OrthoDB" id="2886395at2759"/>
<reference evidence="2 3" key="1">
    <citation type="submission" date="2020-01" db="EMBL/GenBank/DDBJ databases">
        <authorList>
            <person name="Gupta K D."/>
        </authorList>
    </citation>
    <scope>NUCLEOTIDE SEQUENCE [LARGE SCALE GENOMIC DNA]</scope>
</reference>
<dbReference type="Proteomes" id="UP000467700">
    <property type="component" value="Unassembled WGS sequence"/>
</dbReference>
<evidence type="ECO:0000313" key="2">
    <source>
        <dbReference type="EMBL" id="CAA7262849.1"/>
    </source>
</evidence>
<comment type="caution">
    <text evidence="2">The sequence shown here is derived from an EMBL/GenBank/DDBJ whole genome shotgun (WGS) entry which is preliminary data.</text>
</comment>
<evidence type="ECO:0000256" key="1">
    <source>
        <dbReference type="SAM" id="MobiDB-lite"/>
    </source>
</evidence>
<dbReference type="AlphaFoldDB" id="A0A8S0XHS0"/>
<organism evidence="2 3">
    <name type="scientific">Cyclocybe aegerita</name>
    <name type="common">Black poplar mushroom</name>
    <name type="synonym">Agrocybe aegerita</name>
    <dbReference type="NCBI Taxonomy" id="1973307"/>
    <lineage>
        <taxon>Eukaryota</taxon>
        <taxon>Fungi</taxon>
        <taxon>Dikarya</taxon>
        <taxon>Basidiomycota</taxon>
        <taxon>Agaricomycotina</taxon>
        <taxon>Agaricomycetes</taxon>
        <taxon>Agaricomycetidae</taxon>
        <taxon>Agaricales</taxon>
        <taxon>Agaricineae</taxon>
        <taxon>Bolbitiaceae</taxon>
        <taxon>Cyclocybe</taxon>
    </lineage>
</organism>
<sequence length="169" mass="18984">MSVASKSHRDALIYNLTSLCLHRIDEDDKLSTKDPLNFGESLKNRFLQGHAYYAEVKRTKTPAHTGDPTDFTLPQNDFSGVQSNWTLLAFSNSSRRQIIDRTPNPNRCNCGFKDFAREVHDKLHAAMADYFVLPVTSANGPARRPQAQWSDFRVSDSSTSGSDSDEDLD</sequence>
<accession>A0A8S0XHS0</accession>
<evidence type="ECO:0000313" key="3">
    <source>
        <dbReference type="Proteomes" id="UP000467700"/>
    </source>
</evidence>
<dbReference type="EMBL" id="CACVBS010000037">
    <property type="protein sequence ID" value="CAA7262849.1"/>
    <property type="molecule type" value="Genomic_DNA"/>
</dbReference>